<comment type="caution">
    <text evidence="1">The sequence shown here is derived from an EMBL/GenBank/DDBJ whole genome shotgun (WGS) entry which is preliminary data.</text>
</comment>
<sequence length="193" mass="21062">MTLSYARLFSQLSTPNIKKMVRIKGANSDYVYDTGSQTIQEKPNADPLYLEIFICPNDMPSRVEKPHAKGFCQGTDETCPDPQKSGHAKICLDQKDGISFVTKNRIVAQGNFAVEHDGKRAIEVTERSITVSFGGTIIKIADGDIQLSSQNEKPIQISGNLAIAGNVKITGKVDLSQADVTFSQATIEQIKKS</sequence>
<evidence type="ECO:0000313" key="2">
    <source>
        <dbReference type="Proteomes" id="UP001384579"/>
    </source>
</evidence>
<evidence type="ECO:0000313" key="1">
    <source>
        <dbReference type="EMBL" id="MEK0183826.1"/>
    </source>
</evidence>
<protein>
    <submittedName>
        <fullName evidence="1">Uncharacterized protein</fullName>
    </submittedName>
</protein>
<organism evidence="1 2">
    <name type="scientific">Microcoleus anatoxicus PTRS2</name>
    <dbReference type="NCBI Taxonomy" id="2705321"/>
    <lineage>
        <taxon>Bacteria</taxon>
        <taxon>Bacillati</taxon>
        <taxon>Cyanobacteriota</taxon>
        <taxon>Cyanophyceae</taxon>
        <taxon>Oscillatoriophycideae</taxon>
        <taxon>Oscillatoriales</taxon>
        <taxon>Microcoleaceae</taxon>
        <taxon>Microcoleus</taxon>
        <taxon>Microcoleus anatoxicus</taxon>
    </lineage>
</organism>
<reference evidence="1 2" key="1">
    <citation type="journal article" date="2020" name="Harmful Algae">
        <title>Molecular and morphological characterization of a novel dihydroanatoxin-a producing Microcoleus species (cyanobacteria) from the Russian River, California, USA.</title>
        <authorList>
            <person name="Conklin K.Y."/>
            <person name="Stancheva R."/>
            <person name="Otten T.G."/>
            <person name="Fadness R."/>
            <person name="Boyer G.L."/>
            <person name="Read B."/>
            <person name="Zhang X."/>
            <person name="Sheath R.G."/>
        </authorList>
    </citation>
    <scope>NUCLEOTIDE SEQUENCE [LARGE SCALE GENOMIC DNA]</scope>
    <source>
        <strain evidence="1 2">PTRS2</strain>
    </source>
</reference>
<dbReference type="EMBL" id="JBBLXS010000022">
    <property type="protein sequence ID" value="MEK0183826.1"/>
    <property type="molecule type" value="Genomic_DNA"/>
</dbReference>
<accession>A0ABU8YHI4</accession>
<name>A0ABU8YHI4_9CYAN</name>
<dbReference type="RefSeq" id="WP_340520162.1">
    <property type="nucleotide sequence ID" value="NZ_JBBLXS010000022.1"/>
</dbReference>
<proteinExistence type="predicted"/>
<gene>
    <name evidence="1" type="ORF">WMG39_03075</name>
</gene>
<keyword evidence="2" id="KW-1185">Reference proteome</keyword>
<dbReference type="Proteomes" id="UP001384579">
    <property type="component" value="Unassembled WGS sequence"/>
</dbReference>